<reference evidence="1" key="1">
    <citation type="submission" date="2014-11" db="EMBL/GenBank/DDBJ databases">
        <authorList>
            <person name="Amaro Gonzalez C."/>
        </authorList>
    </citation>
    <scope>NUCLEOTIDE SEQUENCE</scope>
</reference>
<name>A0A0E9WTV4_ANGAN</name>
<dbReference type="EMBL" id="GBXM01014733">
    <property type="protein sequence ID" value="JAH93844.1"/>
    <property type="molecule type" value="Transcribed_RNA"/>
</dbReference>
<evidence type="ECO:0000313" key="1">
    <source>
        <dbReference type="EMBL" id="JAH93844.1"/>
    </source>
</evidence>
<reference evidence="1" key="2">
    <citation type="journal article" date="2015" name="Fish Shellfish Immunol.">
        <title>Early steps in the European eel (Anguilla anguilla)-Vibrio vulnificus interaction in the gills: Role of the RtxA13 toxin.</title>
        <authorList>
            <person name="Callol A."/>
            <person name="Pajuelo D."/>
            <person name="Ebbesson L."/>
            <person name="Teles M."/>
            <person name="MacKenzie S."/>
            <person name="Amaro C."/>
        </authorList>
    </citation>
    <scope>NUCLEOTIDE SEQUENCE</scope>
</reference>
<accession>A0A0E9WTV4</accession>
<proteinExistence type="predicted"/>
<organism evidence="1">
    <name type="scientific">Anguilla anguilla</name>
    <name type="common">European freshwater eel</name>
    <name type="synonym">Muraena anguilla</name>
    <dbReference type="NCBI Taxonomy" id="7936"/>
    <lineage>
        <taxon>Eukaryota</taxon>
        <taxon>Metazoa</taxon>
        <taxon>Chordata</taxon>
        <taxon>Craniata</taxon>
        <taxon>Vertebrata</taxon>
        <taxon>Euteleostomi</taxon>
        <taxon>Actinopterygii</taxon>
        <taxon>Neopterygii</taxon>
        <taxon>Teleostei</taxon>
        <taxon>Anguilliformes</taxon>
        <taxon>Anguillidae</taxon>
        <taxon>Anguilla</taxon>
    </lineage>
</organism>
<sequence length="43" mass="4920">MNKPSDKEHARVQFNIHSGLCQDCKAKARLSSRGEEWRTVSAF</sequence>
<dbReference type="AlphaFoldDB" id="A0A0E9WTV4"/>
<protein>
    <submittedName>
        <fullName evidence="1">Uncharacterized protein</fullName>
    </submittedName>
</protein>